<gene>
    <name evidence="2" type="ORF">AE618_21710</name>
</gene>
<sequence length="65" mass="7256">MEKPVKSFTVKMDIQRSGSVVVEAEDEDEDEARRKANDMDFKYGGPGEITRLVVHDVAEMPSATL</sequence>
<evidence type="ECO:0000313" key="2">
    <source>
        <dbReference type="EMBL" id="KPH77801.1"/>
    </source>
</evidence>
<evidence type="ECO:0000313" key="3">
    <source>
        <dbReference type="Proteomes" id="UP000037822"/>
    </source>
</evidence>
<reference evidence="2 3" key="1">
    <citation type="submission" date="2015-07" db="EMBL/GenBank/DDBJ databases">
        <title>Whole genome sequencing of Bosea vaviloviae isolated from cave pool.</title>
        <authorList>
            <person name="Tan N.E.H."/>
            <person name="Lee Y.P."/>
            <person name="Gan H.M."/>
            <person name="Barton H."/>
            <person name="Savka M.A."/>
        </authorList>
    </citation>
    <scope>NUCLEOTIDE SEQUENCE [LARGE SCALE GENOMIC DNA]</scope>
    <source>
        <strain evidence="2 3">SD260</strain>
    </source>
</reference>
<name>A0A0N1FBD7_9HYPH</name>
<dbReference type="Proteomes" id="UP000037822">
    <property type="component" value="Unassembled WGS sequence"/>
</dbReference>
<dbReference type="OrthoDB" id="147225at41294"/>
<comment type="caution">
    <text evidence="2">The sequence shown here is derived from an EMBL/GenBank/DDBJ whole genome shotgun (WGS) entry which is preliminary data.</text>
</comment>
<proteinExistence type="predicted"/>
<feature type="region of interest" description="Disordered" evidence="1">
    <location>
        <begin position="20"/>
        <end position="39"/>
    </location>
</feature>
<organism evidence="2 3">
    <name type="scientific">Bosea vaviloviae</name>
    <dbReference type="NCBI Taxonomy" id="1526658"/>
    <lineage>
        <taxon>Bacteria</taxon>
        <taxon>Pseudomonadati</taxon>
        <taxon>Pseudomonadota</taxon>
        <taxon>Alphaproteobacteria</taxon>
        <taxon>Hyphomicrobiales</taxon>
        <taxon>Boseaceae</taxon>
        <taxon>Bosea</taxon>
    </lineage>
</organism>
<dbReference type="RefSeq" id="WP_054211153.1">
    <property type="nucleotide sequence ID" value="NZ_LGSZ01000057.1"/>
</dbReference>
<accession>A0A0N1FBD7</accession>
<evidence type="ECO:0000256" key="1">
    <source>
        <dbReference type="SAM" id="MobiDB-lite"/>
    </source>
</evidence>
<dbReference type="EMBL" id="LGSZ01000057">
    <property type="protein sequence ID" value="KPH77801.1"/>
    <property type="molecule type" value="Genomic_DNA"/>
</dbReference>
<dbReference type="PATRIC" id="fig|1526658.3.peg.3014"/>
<protein>
    <submittedName>
        <fullName evidence="2">Uncharacterized protein</fullName>
    </submittedName>
</protein>
<dbReference type="AlphaFoldDB" id="A0A0N1FBD7"/>
<keyword evidence="3" id="KW-1185">Reference proteome</keyword>